<dbReference type="GO" id="GO:0046872">
    <property type="term" value="F:metal ion binding"/>
    <property type="evidence" value="ECO:0007669"/>
    <property type="project" value="UniProtKB-KW"/>
</dbReference>
<dbReference type="CDD" id="cd03886">
    <property type="entry name" value="M20_Acy1"/>
    <property type="match status" value="1"/>
</dbReference>
<dbReference type="OrthoDB" id="9776731at2"/>
<feature type="binding site" evidence="3">
    <location>
        <position position="367"/>
    </location>
    <ligand>
        <name>Mn(2+)</name>
        <dbReference type="ChEBI" id="CHEBI:29035"/>
        <label>2</label>
    </ligand>
</feature>
<keyword evidence="6" id="KW-1185">Reference proteome</keyword>
<feature type="binding site" evidence="3">
    <location>
        <position position="108"/>
    </location>
    <ligand>
        <name>Mn(2+)</name>
        <dbReference type="ChEBI" id="CHEBI:29035"/>
        <label>2</label>
    </ligand>
</feature>
<dbReference type="Proteomes" id="UP000267250">
    <property type="component" value="Chromosome"/>
</dbReference>
<sequence length="392" mass="42389">MKNLEKKIEELAAAIEKELIALRRDFHQNPELGFEEIETSRKVAAYLEKLGIEIKTGVGRTGVVGILQGDSPGPVIAFRADMDALPVTEKTGVEYASKIPGKMHACGHDGHTAILLATARVLSQLKSELKGTVKFIFQPAEEGPGGALPMIEDGVLTDPDVDAIFGLHLWPGFKVGEIGVGYGAIMAAPDQFTLKIRGRGGHGSAPHEAVDAITVAAQVINGLQHIISRQIAPTQPVVVTIGTIKGGYRHNIIADEVEMTGTVRTLSPAVRDEVPERMEEIIKGITSGFGADYELEYTKLYPPVINDQKMVDLVKEVANKVLGPDGVKIIKEPSMGGEDFSFYLEKVSGAFFRLGCSSGPETSYPLHHPKFNIDEKALLYGVKLFCNLAFSF</sequence>
<dbReference type="NCBIfam" id="TIGR01891">
    <property type="entry name" value="amidohydrolases"/>
    <property type="match status" value="1"/>
</dbReference>
<keyword evidence="2" id="KW-0378">Hydrolase</keyword>
<evidence type="ECO:0000259" key="4">
    <source>
        <dbReference type="Pfam" id="PF07687"/>
    </source>
</evidence>
<reference evidence="5 6" key="1">
    <citation type="submission" date="2016-07" db="EMBL/GenBank/DDBJ databases">
        <title>Genome and transcriptome analysis of iron-reducing fermentative bacteria Anoxybacter fermentans.</title>
        <authorList>
            <person name="Zeng X."/>
            <person name="Shao Z."/>
        </authorList>
    </citation>
    <scope>NUCLEOTIDE SEQUENCE [LARGE SCALE GENOMIC DNA]</scope>
    <source>
        <strain evidence="5 6">DY22613</strain>
    </source>
</reference>
<accession>A0A3S9SUJ5</accession>
<dbReference type="Pfam" id="PF07687">
    <property type="entry name" value="M20_dimer"/>
    <property type="match status" value="1"/>
</dbReference>
<dbReference type="AlphaFoldDB" id="A0A3S9SUJ5"/>
<evidence type="ECO:0000313" key="6">
    <source>
        <dbReference type="Proteomes" id="UP000267250"/>
    </source>
</evidence>
<dbReference type="Pfam" id="PF01546">
    <property type="entry name" value="Peptidase_M20"/>
    <property type="match status" value="1"/>
</dbReference>
<protein>
    <recommendedName>
        <fullName evidence="4">Peptidase M20 dimerisation domain-containing protein</fullName>
    </recommendedName>
</protein>
<feature type="binding site" evidence="3">
    <location>
        <position position="106"/>
    </location>
    <ligand>
        <name>Mn(2+)</name>
        <dbReference type="ChEBI" id="CHEBI:29035"/>
        <label>2</label>
    </ligand>
</feature>
<comment type="similarity">
    <text evidence="1">Belongs to the peptidase M20 family.</text>
</comment>
<keyword evidence="3" id="KW-0464">Manganese</keyword>
<feature type="binding site" evidence="3">
    <location>
        <position position="168"/>
    </location>
    <ligand>
        <name>Mn(2+)</name>
        <dbReference type="ChEBI" id="CHEBI:29035"/>
        <label>2</label>
    </ligand>
</feature>
<dbReference type="FunFam" id="3.30.70.360:FF:000014">
    <property type="entry name" value="N-acyl-L-amino acid amidohydrolase"/>
    <property type="match status" value="1"/>
</dbReference>
<dbReference type="InterPro" id="IPR002933">
    <property type="entry name" value="Peptidase_M20"/>
</dbReference>
<evidence type="ECO:0000256" key="1">
    <source>
        <dbReference type="ARBA" id="ARBA00006153"/>
    </source>
</evidence>
<feature type="domain" description="Peptidase M20 dimerisation" evidence="4">
    <location>
        <begin position="192"/>
        <end position="283"/>
    </location>
</feature>
<dbReference type="SUPFAM" id="SSF55031">
    <property type="entry name" value="Bacterial exopeptidase dimerisation domain"/>
    <property type="match status" value="1"/>
</dbReference>
<feature type="binding site" evidence="3">
    <location>
        <position position="142"/>
    </location>
    <ligand>
        <name>Mn(2+)</name>
        <dbReference type="ChEBI" id="CHEBI:29035"/>
        <label>2</label>
    </ligand>
</feature>
<dbReference type="PANTHER" id="PTHR11014:SF63">
    <property type="entry name" value="METALLOPEPTIDASE, PUTATIVE (AFU_ORTHOLOGUE AFUA_6G09600)-RELATED"/>
    <property type="match status" value="1"/>
</dbReference>
<name>A0A3S9SUJ5_9FIRM</name>
<keyword evidence="3" id="KW-0479">Metal-binding</keyword>
<proteinExistence type="inferred from homology"/>
<dbReference type="Gene3D" id="3.40.630.10">
    <property type="entry name" value="Zn peptidases"/>
    <property type="match status" value="1"/>
</dbReference>
<organism evidence="5 6">
    <name type="scientific">Anoxybacter fermentans</name>
    <dbReference type="NCBI Taxonomy" id="1323375"/>
    <lineage>
        <taxon>Bacteria</taxon>
        <taxon>Bacillati</taxon>
        <taxon>Bacillota</taxon>
        <taxon>Clostridia</taxon>
        <taxon>Halanaerobiales</taxon>
        <taxon>Anoxybacter</taxon>
    </lineage>
</organism>
<dbReference type="RefSeq" id="WP_127015315.1">
    <property type="nucleotide sequence ID" value="NZ_CP016379.1"/>
</dbReference>
<dbReference type="EMBL" id="CP016379">
    <property type="protein sequence ID" value="AZR71983.1"/>
    <property type="molecule type" value="Genomic_DNA"/>
</dbReference>
<dbReference type="PIRSF" id="PIRSF005962">
    <property type="entry name" value="Pept_M20D_amidohydro"/>
    <property type="match status" value="1"/>
</dbReference>
<dbReference type="InterPro" id="IPR017439">
    <property type="entry name" value="Amidohydrolase"/>
</dbReference>
<gene>
    <name evidence="5" type="ORF">BBF96_00325</name>
</gene>
<evidence type="ECO:0000313" key="5">
    <source>
        <dbReference type="EMBL" id="AZR71983.1"/>
    </source>
</evidence>
<dbReference type="GO" id="GO:0016787">
    <property type="term" value="F:hydrolase activity"/>
    <property type="evidence" value="ECO:0007669"/>
    <property type="project" value="UniProtKB-KW"/>
</dbReference>
<dbReference type="Gene3D" id="3.30.70.360">
    <property type="match status" value="1"/>
</dbReference>
<dbReference type="InterPro" id="IPR036264">
    <property type="entry name" value="Bact_exopeptidase_dim_dom"/>
</dbReference>
<dbReference type="PANTHER" id="PTHR11014">
    <property type="entry name" value="PEPTIDASE M20 FAMILY MEMBER"/>
    <property type="match status" value="1"/>
</dbReference>
<evidence type="ECO:0000256" key="3">
    <source>
        <dbReference type="PIRSR" id="PIRSR005962-1"/>
    </source>
</evidence>
<dbReference type="InterPro" id="IPR011650">
    <property type="entry name" value="Peptidase_M20_dimer"/>
</dbReference>
<dbReference type="KEGG" id="aft:BBF96_00325"/>
<dbReference type="SUPFAM" id="SSF53187">
    <property type="entry name" value="Zn-dependent exopeptidases"/>
    <property type="match status" value="1"/>
</dbReference>
<comment type="cofactor">
    <cofactor evidence="3">
        <name>Mn(2+)</name>
        <dbReference type="ChEBI" id="CHEBI:29035"/>
    </cofactor>
    <text evidence="3">The Mn(2+) ion enhances activity.</text>
</comment>
<evidence type="ECO:0000256" key="2">
    <source>
        <dbReference type="ARBA" id="ARBA00022801"/>
    </source>
</evidence>